<dbReference type="EMBL" id="VDCJ01000351">
    <property type="protein sequence ID" value="MRU24429.1"/>
    <property type="molecule type" value="Genomic_DNA"/>
</dbReference>
<name>A0A9Q4QSY5_XYLFS</name>
<reference evidence="1" key="2">
    <citation type="journal article" date="2020" name="Appl. Environ. Microbiol.">
        <title>Multiple intercontinental introductions associated with the emergence of a plant pathogen in Europe.</title>
        <authorList>
            <person name="Landa B.B."/>
            <person name="Castillo A.I."/>
            <person name="Giampetruzzi A."/>
            <person name="Kahn A."/>
            <person name="Roman-Ecija M."/>
            <person name="Velasco-Amo M.P."/>
            <person name="Navas-Cortes J.A."/>
            <person name="Marco-Noales E."/>
            <person name="Barbe S."/>
            <person name="Moralejo E."/>
            <person name="Coletta-Filho H.D."/>
            <person name="Saldarelli P."/>
            <person name="Saponari M."/>
            <person name="Almeida R.P.P."/>
        </authorList>
    </citation>
    <scope>NUCLEOTIDE SEQUENCE</scope>
    <source>
        <strain evidence="1">XYL1981</strain>
    </source>
</reference>
<gene>
    <name evidence="1" type="ORF">FG476_10315</name>
</gene>
<evidence type="ECO:0000313" key="2">
    <source>
        <dbReference type="Proteomes" id="UP000474061"/>
    </source>
</evidence>
<reference evidence="1" key="1">
    <citation type="submission" date="2019-05" db="EMBL/GenBank/DDBJ databases">
        <authorList>
            <person name="Castillo A."/>
            <person name="Giampetruzzi A."/>
            <person name="Landa B."/>
            <person name="Saponari M."/>
            <person name="Almeida R.P.P."/>
            <person name="Moralejo E."/>
            <person name="Marco-Noales E."/>
            <person name="Velasco-Amo M.P."/>
            <person name="Roman-Ecija M."/>
            <person name="Navarro I."/>
            <person name="Monterde A."/>
            <person name="Barbe S."/>
        </authorList>
    </citation>
    <scope>NUCLEOTIDE SEQUENCE</scope>
    <source>
        <strain evidence="1">XYL1981</strain>
    </source>
</reference>
<dbReference type="Proteomes" id="UP000474061">
    <property type="component" value="Unassembled WGS sequence"/>
</dbReference>
<protein>
    <submittedName>
        <fullName evidence="1">Murein transglycosylase</fullName>
    </submittedName>
</protein>
<organism evidence="1 2">
    <name type="scientific">Xylella fastidiosa subsp. multiplex</name>
    <dbReference type="NCBI Taxonomy" id="644357"/>
    <lineage>
        <taxon>Bacteria</taxon>
        <taxon>Pseudomonadati</taxon>
        <taxon>Pseudomonadota</taxon>
        <taxon>Gammaproteobacteria</taxon>
        <taxon>Lysobacterales</taxon>
        <taxon>Lysobacteraceae</taxon>
        <taxon>Xylella</taxon>
    </lineage>
</organism>
<evidence type="ECO:0000313" key="1">
    <source>
        <dbReference type="EMBL" id="MRU24429.1"/>
    </source>
</evidence>
<proteinExistence type="predicted"/>
<dbReference type="AlphaFoldDB" id="A0A9Q4QSY5"/>
<accession>A0A9Q4QSY5</accession>
<comment type="caution">
    <text evidence="1">The sequence shown here is derived from an EMBL/GenBank/DDBJ whole genome shotgun (WGS) entry which is preliminary data.</text>
</comment>
<sequence length="46" mass="5225">MKNEIHHELIQSIKLSRISCGDAKTITHCKQNYHVTQITYSQASPA</sequence>